<dbReference type="STRING" id="1526658.BHK69_25555"/>
<keyword evidence="3" id="KW-1185">Reference proteome</keyword>
<feature type="domain" description="N-acetyltransferase" evidence="1">
    <location>
        <begin position="10"/>
        <end position="169"/>
    </location>
</feature>
<dbReference type="AlphaFoldDB" id="A0A1D7U7K9"/>
<evidence type="ECO:0000313" key="2">
    <source>
        <dbReference type="EMBL" id="AOO83362.1"/>
    </source>
</evidence>
<evidence type="ECO:0000313" key="3">
    <source>
        <dbReference type="Proteomes" id="UP000094969"/>
    </source>
</evidence>
<protein>
    <submittedName>
        <fullName evidence="2">GNAT family N-acetyltransferase</fullName>
    </submittedName>
</protein>
<dbReference type="Proteomes" id="UP000094969">
    <property type="component" value="Chromosome"/>
</dbReference>
<dbReference type="PANTHER" id="PTHR43792">
    <property type="entry name" value="GNAT FAMILY, PUTATIVE (AFU_ORTHOLOGUE AFUA_3G00765)-RELATED-RELATED"/>
    <property type="match status" value="1"/>
</dbReference>
<dbReference type="InterPro" id="IPR016181">
    <property type="entry name" value="Acyl_CoA_acyltransferase"/>
</dbReference>
<dbReference type="GO" id="GO:0016747">
    <property type="term" value="F:acyltransferase activity, transferring groups other than amino-acyl groups"/>
    <property type="evidence" value="ECO:0007669"/>
    <property type="project" value="InterPro"/>
</dbReference>
<dbReference type="PANTHER" id="PTHR43792:SF1">
    <property type="entry name" value="N-ACETYLTRANSFERASE DOMAIN-CONTAINING PROTEIN"/>
    <property type="match status" value="1"/>
</dbReference>
<dbReference type="Pfam" id="PF13302">
    <property type="entry name" value="Acetyltransf_3"/>
    <property type="match status" value="1"/>
</dbReference>
<organism evidence="2 3">
    <name type="scientific">Bosea vaviloviae</name>
    <dbReference type="NCBI Taxonomy" id="1526658"/>
    <lineage>
        <taxon>Bacteria</taxon>
        <taxon>Pseudomonadati</taxon>
        <taxon>Pseudomonadota</taxon>
        <taxon>Alphaproteobacteria</taxon>
        <taxon>Hyphomicrobiales</taxon>
        <taxon>Boseaceae</taxon>
        <taxon>Bosea</taxon>
    </lineage>
</organism>
<reference evidence="2 3" key="1">
    <citation type="journal article" date="2015" name="Antonie Van Leeuwenhoek">
        <title>Bosea vaviloviae sp. nov., a new species of slow-growing rhizobia isolated from nodules of the relict species Vavilovia formosa (Stev.) Fed.</title>
        <authorList>
            <person name="Safronova V.I."/>
            <person name="Kuznetsova I.G."/>
            <person name="Sazanova A.L."/>
            <person name="Kimeklis A.K."/>
            <person name="Belimov A.A."/>
            <person name="Andronov E.E."/>
            <person name="Pinaev A.G."/>
            <person name="Chizhevskaya E.P."/>
            <person name="Pukhaev A.R."/>
            <person name="Popov K.P."/>
            <person name="Willems A."/>
            <person name="Tikhonovich I.A."/>
        </authorList>
    </citation>
    <scope>NUCLEOTIDE SEQUENCE [LARGE SCALE GENOMIC DNA]</scope>
    <source>
        <strain evidence="2 3">Vaf18</strain>
    </source>
</reference>
<dbReference type="PROSITE" id="PS51186">
    <property type="entry name" value="GNAT"/>
    <property type="match status" value="1"/>
</dbReference>
<dbReference type="EMBL" id="CP017147">
    <property type="protein sequence ID" value="AOO83362.1"/>
    <property type="molecule type" value="Genomic_DNA"/>
</dbReference>
<dbReference type="KEGG" id="bvv:BHK69_25555"/>
<dbReference type="SUPFAM" id="SSF55729">
    <property type="entry name" value="Acyl-CoA N-acyltransferases (Nat)"/>
    <property type="match status" value="1"/>
</dbReference>
<dbReference type="RefSeq" id="WP_069692562.1">
    <property type="nucleotide sequence ID" value="NZ_CP017147.1"/>
</dbReference>
<keyword evidence="2" id="KW-0808">Transferase</keyword>
<name>A0A1D7U7K9_9HYPH</name>
<dbReference type="OrthoDB" id="6293260at2"/>
<gene>
    <name evidence="2" type="ORF">BHK69_25555</name>
</gene>
<sequence length="179" mass="20161">MLPSFETDRLLVRPCSMADFAACLAMDRDPEVTKHVVGPWHDPERHERFLRERIQKPFGSGLGYWSLFARPQPEQFLGWVLLIPYDGVGPDIEIGWRLNRSAWGKGYATEAARLIVEHAFRTVGLGRIAADIDPANSASMRVSEKLGLAFIGDGEHDGMPCKCYVMTREDFFAANPRKP</sequence>
<dbReference type="InterPro" id="IPR051531">
    <property type="entry name" value="N-acetyltransferase"/>
</dbReference>
<evidence type="ECO:0000259" key="1">
    <source>
        <dbReference type="PROSITE" id="PS51186"/>
    </source>
</evidence>
<dbReference type="InterPro" id="IPR000182">
    <property type="entry name" value="GNAT_dom"/>
</dbReference>
<accession>A0A1D7U7K9</accession>
<proteinExistence type="predicted"/>
<dbReference type="Gene3D" id="3.40.630.30">
    <property type="match status" value="1"/>
</dbReference>